<feature type="domain" description="R3H" evidence="1">
    <location>
        <begin position="86"/>
        <end position="152"/>
    </location>
</feature>
<dbReference type="STRING" id="1797472.A2215_04730"/>
<dbReference type="Proteomes" id="UP000178583">
    <property type="component" value="Unassembled WGS sequence"/>
</dbReference>
<dbReference type="Pfam" id="PF01424">
    <property type="entry name" value="R3H"/>
    <property type="match status" value="1"/>
</dbReference>
<dbReference type="InterPro" id="IPR015946">
    <property type="entry name" value="KH_dom-like_a/b"/>
</dbReference>
<dbReference type="InterPro" id="IPR001374">
    <property type="entry name" value="R3H_dom"/>
</dbReference>
<evidence type="ECO:0000313" key="2">
    <source>
        <dbReference type="EMBL" id="OGD65760.1"/>
    </source>
</evidence>
<dbReference type="GO" id="GO:0003723">
    <property type="term" value="F:RNA binding"/>
    <property type="evidence" value="ECO:0007669"/>
    <property type="project" value="InterPro"/>
</dbReference>
<reference evidence="2 3" key="1">
    <citation type="journal article" date="2016" name="Nat. Commun.">
        <title>Thousands of microbial genomes shed light on interconnected biogeochemical processes in an aquifer system.</title>
        <authorList>
            <person name="Anantharaman K."/>
            <person name="Brown C.T."/>
            <person name="Hug L.A."/>
            <person name="Sharon I."/>
            <person name="Castelle C.J."/>
            <person name="Probst A.J."/>
            <person name="Thomas B.C."/>
            <person name="Singh A."/>
            <person name="Wilkins M.J."/>
            <person name="Karaoz U."/>
            <person name="Brodie E.L."/>
            <person name="Williams K.H."/>
            <person name="Hubbard S.S."/>
            <person name="Banfield J.F."/>
        </authorList>
    </citation>
    <scope>NUCLEOTIDE SEQUENCE [LARGE SCALE GENOMIC DNA]</scope>
</reference>
<dbReference type="SMART" id="SM00393">
    <property type="entry name" value="R3H"/>
    <property type="match status" value="1"/>
</dbReference>
<dbReference type="InterPro" id="IPR034079">
    <property type="entry name" value="R3H_KhpB"/>
</dbReference>
<sequence length="153" mass="16855">MEDLIIKIKNRSGELVSLLGFESEAIVTQGEGIIQVNIQTADTPAILIGRGGEGLEALQHVLRILFGKELSESGSNIIIDVAGYRSKKTENIKRETRDKALLVLSTGIEEVLPPMSSFERRVVHMVCTNIADVETESLGEGRERRVVIKSKKK</sequence>
<dbReference type="AlphaFoldDB" id="A0A1F5EEN3"/>
<organism evidence="2 3">
    <name type="scientific">Candidatus Berkelbacteria bacterium RIFOXYA2_FULL_43_10</name>
    <dbReference type="NCBI Taxonomy" id="1797472"/>
    <lineage>
        <taxon>Bacteria</taxon>
        <taxon>Candidatus Berkelbacteria</taxon>
    </lineage>
</organism>
<comment type="caution">
    <text evidence="2">The sequence shown here is derived from an EMBL/GenBank/DDBJ whole genome shotgun (WGS) entry which is preliminary data.</text>
</comment>
<dbReference type="EMBL" id="MEZY01000006">
    <property type="protein sequence ID" value="OGD65760.1"/>
    <property type="molecule type" value="Genomic_DNA"/>
</dbReference>
<dbReference type="Gene3D" id="3.30.1370.50">
    <property type="entry name" value="R3H-like domain"/>
    <property type="match status" value="1"/>
</dbReference>
<dbReference type="PROSITE" id="PS51061">
    <property type="entry name" value="R3H"/>
    <property type="match status" value="1"/>
</dbReference>
<evidence type="ECO:0000313" key="3">
    <source>
        <dbReference type="Proteomes" id="UP000178583"/>
    </source>
</evidence>
<evidence type="ECO:0000259" key="1">
    <source>
        <dbReference type="PROSITE" id="PS51061"/>
    </source>
</evidence>
<dbReference type="Gene3D" id="3.30.300.20">
    <property type="match status" value="1"/>
</dbReference>
<dbReference type="InterPro" id="IPR039247">
    <property type="entry name" value="KhpB"/>
</dbReference>
<dbReference type="SUPFAM" id="SSF82708">
    <property type="entry name" value="R3H domain"/>
    <property type="match status" value="1"/>
</dbReference>
<dbReference type="PANTHER" id="PTHR35800:SF1">
    <property type="entry name" value="RNA-BINDING PROTEIN KHPB"/>
    <property type="match status" value="1"/>
</dbReference>
<dbReference type="PANTHER" id="PTHR35800">
    <property type="entry name" value="PROTEIN JAG"/>
    <property type="match status" value="1"/>
</dbReference>
<dbReference type="CDD" id="cd02644">
    <property type="entry name" value="R3H_jag"/>
    <property type="match status" value="1"/>
</dbReference>
<name>A0A1F5EEN3_9BACT</name>
<accession>A0A1F5EEN3</accession>
<proteinExistence type="predicted"/>
<gene>
    <name evidence="2" type="ORF">A2215_04730</name>
</gene>
<dbReference type="InterPro" id="IPR036867">
    <property type="entry name" value="R3H_dom_sf"/>
</dbReference>
<protein>
    <recommendedName>
        <fullName evidence="1">R3H domain-containing protein</fullName>
    </recommendedName>
</protein>